<accession>A0ABW8BJA8</accession>
<evidence type="ECO:0000313" key="2">
    <source>
        <dbReference type="EMBL" id="MFI7875130.1"/>
    </source>
</evidence>
<dbReference type="RefSeq" id="WP_102932726.1">
    <property type="nucleotide sequence ID" value="NZ_JAXLNW010000010.1"/>
</dbReference>
<dbReference type="EMBL" id="JBITPR010000060">
    <property type="protein sequence ID" value="MFI7875130.1"/>
    <property type="molecule type" value="Genomic_DNA"/>
</dbReference>
<dbReference type="SUPFAM" id="SSF140453">
    <property type="entry name" value="EsxAB dimer-like"/>
    <property type="match status" value="1"/>
</dbReference>
<dbReference type="Pfam" id="PF06013">
    <property type="entry name" value="WXG100"/>
    <property type="match status" value="1"/>
</dbReference>
<reference evidence="2 3" key="1">
    <citation type="submission" date="2024-07" db="EMBL/GenBank/DDBJ databases">
        <title>Whole genome sequencing of Prodigiosin pigment-producing Streptomyces salinarius isolated from rhizosphere soil of Arachis hypogaea.</title>
        <authorList>
            <person name="Vidhya A."/>
            <person name="Ramya S."/>
        </authorList>
    </citation>
    <scope>NUCLEOTIDE SEQUENCE [LARGE SCALE GENOMIC DNA]</scope>
    <source>
        <strain evidence="2 3">VRMG2420</strain>
    </source>
</reference>
<sequence>MGGRNGEGLQVTYDGLDVAATNIANEAKLLDEDIQQLTKMVEGSKQYWAGKAQAAYDEKLRLWKNETTDIHQALMGIGHVVGSSGGSYMEGDLAASRYLQ</sequence>
<evidence type="ECO:0000256" key="1">
    <source>
        <dbReference type="RuleBase" id="RU362001"/>
    </source>
</evidence>
<dbReference type="NCBIfam" id="TIGR03930">
    <property type="entry name" value="WXG100_ESAT6"/>
    <property type="match status" value="1"/>
</dbReference>
<evidence type="ECO:0000313" key="3">
    <source>
        <dbReference type="Proteomes" id="UP001614264"/>
    </source>
</evidence>
<dbReference type="InterPro" id="IPR036689">
    <property type="entry name" value="ESAT-6-like_sf"/>
</dbReference>
<name>A0ABW8BJA8_9ACTN</name>
<gene>
    <name evidence="2" type="ORF">AB4829_31630</name>
</gene>
<dbReference type="InterPro" id="IPR010310">
    <property type="entry name" value="T7SS_ESAT-6-like"/>
</dbReference>
<proteinExistence type="inferred from homology"/>
<dbReference type="Gene3D" id="1.10.287.1060">
    <property type="entry name" value="ESAT-6-like"/>
    <property type="match status" value="1"/>
</dbReference>
<organism evidence="2 3">
    <name type="scientific">Streptomyces salinarius</name>
    <dbReference type="NCBI Taxonomy" id="2762598"/>
    <lineage>
        <taxon>Bacteria</taxon>
        <taxon>Bacillati</taxon>
        <taxon>Actinomycetota</taxon>
        <taxon>Actinomycetes</taxon>
        <taxon>Kitasatosporales</taxon>
        <taxon>Streptomycetaceae</taxon>
        <taxon>Streptomyces</taxon>
    </lineage>
</organism>
<keyword evidence="3" id="KW-1185">Reference proteome</keyword>
<dbReference type="Proteomes" id="UP001614264">
    <property type="component" value="Unassembled WGS sequence"/>
</dbReference>
<protein>
    <recommendedName>
        <fullName evidence="1">ESAT-6-like protein</fullName>
    </recommendedName>
</protein>
<comment type="similarity">
    <text evidence="1">Belongs to the WXG100 family.</text>
</comment>
<comment type="caution">
    <text evidence="2">The sequence shown here is derived from an EMBL/GenBank/DDBJ whole genome shotgun (WGS) entry which is preliminary data.</text>
</comment>